<dbReference type="EMBL" id="LAZR01002152">
    <property type="protein sequence ID" value="KKN33778.1"/>
    <property type="molecule type" value="Genomic_DNA"/>
</dbReference>
<proteinExistence type="predicted"/>
<protein>
    <submittedName>
        <fullName evidence="1">Uncharacterized protein</fullName>
    </submittedName>
</protein>
<organism evidence="1">
    <name type="scientific">marine sediment metagenome</name>
    <dbReference type="NCBI Taxonomy" id="412755"/>
    <lineage>
        <taxon>unclassified sequences</taxon>
        <taxon>metagenomes</taxon>
        <taxon>ecological metagenomes</taxon>
    </lineage>
</organism>
<dbReference type="AlphaFoldDB" id="A0A0F9SX15"/>
<gene>
    <name evidence="1" type="ORF">LCGC14_0800370</name>
</gene>
<accession>A0A0F9SX15</accession>
<reference evidence="1" key="1">
    <citation type="journal article" date="2015" name="Nature">
        <title>Complex archaea that bridge the gap between prokaryotes and eukaryotes.</title>
        <authorList>
            <person name="Spang A."/>
            <person name="Saw J.H."/>
            <person name="Jorgensen S.L."/>
            <person name="Zaremba-Niedzwiedzka K."/>
            <person name="Martijn J."/>
            <person name="Lind A.E."/>
            <person name="van Eijk R."/>
            <person name="Schleper C."/>
            <person name="Guy L."/>
            <person name="Ettema T.J."/>
        </authorList>
    </citation>
    <scope>NUCLEOTIDE SEQUENCE</scope>
</reference>
<comment type="caution">
    <text evidence="1">The sequence shown here is derived from an EMBL/GenBank/DDBJ whole genome shotgun (WGS) entry which is preliminary data.</text>
</comment>
<evidence type="ECO:0000313" key="1">
    <source>
        <dbReference type="EMBL" id="KKN33778.1"/>
    </source>
</evidence>
<sequence length="168" mass="17219">MANRGLKGNGQMQVHSQEVNFSHDNSVAVKLMTAYTLPSKSVNVGDVFHFSAHGAISSKSSAAGTLTIAVLVGGVTIVTKTTGTLTSSLSAEGLLITGFITIRSVGDTGTAVAGFGVISNDSTVLTAANQGTAQTVNFDTESAITLSLKWSVADAANILDIEGFEVRI</sequence>
<name>A0A0F9SX15_9ZZZZ</name>